<keyword evidence="3" id="KW-0378">Hydrolase</keyword>
<gene>
    <name evidence="7" type="ORF">HNP73_003698</name>
</gene>
<dbReference type="SUPFAM" id="SSF53187">
    <property type="entry name" value="Zn-dependent exopeptidases"/>
    <property type="match status" value="1"/>
</dbReference>
<protein>
    <recommendedName>
        <fullName evidence="6">Succinylglutamate desuccinylase/Aspartoacylase catalytic domain-containing protein</fullName>
    </recommendedName>
</protein>
<accession>A0A840SRJ2</accession>
<dbReference type="Proteomes" id="UP000549457">
    <property type="component" value="Unassembled WGS sequence"/>
</dbReference>
<keyword evidence="2" id="KW-0479">Metal-binding</keyword>
<comment type="caution">
    <text evidence="7">The sequence shown here is derived from an EMBL/GenBank/DDBJ whole genome shotgun (WGS) entry which is preliminary data.</text>
</comment>
<evidence type="ECO:0000259" key="6">
    <source>
        <dbReference type="Pfam" id="PF24827"/>
    </source>
</evidence>
<keyword evidence="4" id="KW-0862">Zinc</keyword>
<dbReference type="InterPro" id="IPR055438">
    <property type="entry name" value="AstE_AspA_cat"/>
</dbReference>
<evidence type="ECO:0000256" key="2">
    <source>
        <dbReference type="ARBA" id="ARBA00022723"/>
    </source>
</evidence>
<dbReference type="PANTHER" id="PTHR37326:SF1">
    <property type="entry name" value="BLL3975 PROTEIN"/>
    <property type="match status" value="1"/>
</dbReference>
<evidence type="ECO:0000256" key="1">
    <source>
        <dbReference type="ARBA" id="ARBA00001947"/>
    </source>
</evidence>
<dbReference type="PANTHER" id="PTHR37326">
    <property type="entry name" value="BLL3975 PROTEIN"/>
    <property type="match status" value="1"/>
</dbReference>
<keyword evidence="8" id="KW-1185">Reference proteome</keyword>
<dbReference type="Pfam" id="PF24827">
    <property type="entry name" value="AstE_AspA_cat"/>
    <property type="match status" value="1"/>
</dbReference>
<dbReference type="InterPro" id="IPR053138">
    <property type="entry name" value="N-alpha-Ac-DABA_deacetylase"/>
</dbReference>
<organism evidence="7 8">
    <name type="scientific">Amaricoccus macauensis</name>
    <dbReference type="NCBI Taxonomy" id="57001"/>
    <lineage>
        <taxon>Bacteria</taxon>
        <taxon>Pseudomonadati</taxon>
        <taxon>Pseudomonadota</taxon>
        <taxon>Alphaproteobacteria</taxon>
        <taxon>Rhodobacterales</taxon>
        <taxon>Paracoccaceae</taxon>
        <taxon>Amaricoccus</taxon>
    </lineage>
</organism>
<dbReference type="EMBL" id="JACHFM010000004">
    <property type="protein sequence ID" value="MBB5223744.1"/>
    <property type="molecule type" value="Genomic_DNA"/>
</dbReference>
<evidence type="ECO:0000256" key="3">
    <source>
        <dbReference type="ARBA" id="ARBA00022801"/>
    </source>
</evidence>
<dbReference type="CDD" id="cd06250">
    <property type="entry name" value="M14_PaAOTO_like"/>
    <property type="match status" value="1"/>
</dbReference>
<reference evidence="7 8" key="1">
    <citation type="submission" date="2020-08" db="EMBL/GenBank/DDBJ databases">
        <title>Genomic Encyclopedia of Type Strains, Phase IV (KMG-IV): sequencing the most valuable type-strain genomes for metagenomic binning, comparative biology and taxonomic classification.</title>
        <authorList>
            <person name="Goeker M."/>
        </authorList>
    </citation>
    <scope>NUCLEOTIDE SEQUENCE [LARGE SCALE GENOMIC DNA]</scope>
    <source>
        <strain evidence="7 8">DSM 101730</strain>
    </source>
</reference>
<feature type="region of interest" description="Disordered" evidence="5">
    <location>
        <begin position="1"/>
        <end position="22"/>
    </location>
</feature>
<dbReference type="RefSeq" id="WP_184153235.1">
    <property type="nucleotide sequence ID" value="NZ_JACHFM010000004.1"/>
</dbReference>
<dbReference type="Gene3D" id="3.40.630.10">
    <property type="entry name" value="Zn peptidases"/>
    <property type="match status" value="1"/>
</dbReference>
<feature type="domain" description="Succinylglutamate desuccinylase/Aspartoacylase catalytic" evidence="6">
    <location>
        <begin position="41"/>
        <end position="270"/>
    </location>
</feature>
<name>A0A840SRJ2_9RHOB</name>
<evidence type="ECO:0000256" key="5">
    <source>
        <dbReference type="SAM" id="MobiDB-lite"/>
    </source>
</evidence>
<evidence type="ECO:0000256" key="4">
    <source>
        <dbReference type="ARBA" id="ARBA00022833"/>
    </source>
</evidence>
<comment type="cofactor">
    <cofactor evidence="1">
        <name>Zn(2+)</name>
        <dbReference type="ChEBI" id="CHEBI:29105"/>
    </cofactor>
</comment>
<evidence type="ECO:0000313" key="8">
    <source>
        <dbReference type="Proteomes" id="UP000549457"/>
    </source>
</evidence>
<dbReference type="GO" id="GO:0016788">
    <property type="term" value="F:hydrolase activity, acting on ester bonds"/>
    <property type="evidence" value="ECO:0007669"/>
    <property type="project" value="InterPro"/>
</dbReference>
<dbReference type="AlphaFoldDB" id="A0A840SRJ2"/>
<evidence type="ECO:0000313" key="7">
    <source>
        <dbReference type="EMBL" id="MBB5223744.1"/>
    </source>
</evidence>
<proteinExistence type="predicted"/>
<dbReference type="GO" id="GO:0046872">
    <property type="term" value="F:metal ion binding"/>
    <property type="evidence" value="ECO:0007669"/>
    <property type="project" value="UniProtKB-KW"/>
</dbReference>
<sequence length="377" mass="38666">MESEQGRASAARRETIDLPRASPGTTRQIEVLRFGTPGARPKVHLQAGLHADELPGMLVLHRLAALLSEATIAGEIVLVPIANPIGLAQHVQGLLRGRVEANTSANFNRGYADLAPAAGDALDGQLGTDAAANVAAIRGAMATALADLAPASELDAMRQALLGLALDADIVLDLHADSEALVHLYTGTPLWPDAADLAGDLGAAAVLLAEVSGGNPFDEALSGPWWALARRFPDAAIPPACLAVTVELRSNNDVDAALADQDAAAILRFLVRRGVVAGEAAPPPASVEATPLDAMAQVIAPAAGIVVYRAPLGAALAEGDLVAEIVDPLGETVAVRARTAGILFTRHEQPIAWPGKVIGKIAGAVTLPERVGPLLGD</sequence>